<feature type="compositionally biased region" description="Basic and acidic residues" evidence="1">
    <location>
        <begin position="133"/>
        <end position="144"/>
    </location>
</feature>
<evidence type="ECO:0000313" key="3">
    <source>
        <dbReference type="Proteomes" id="UP001314170"/>
    </source>
</evidence>
<evidence type="ECO:0000313" key="2">
    <source>
        <dbReference type="EMBL" id="CAK7322401.1"/>
    </source>
</evidence>
<keyword evidence="3" id="KW-1185">Reference proteome</keyword>
<evidence type="ECO:0000256" key="1">
    <source>
        <dbReference type="SAM" id="MobiDB-lite"/>
    </source>
</evidence>
<feature type="region of interest" description="Disordered" evidence="1">
    <location>
        <begin position="125"/>
        <end position="144"/>
    </location>
</feature>
<sequence length="249" mass="27614">MSIMPLATPVSTFDNSGGGNVNLCAWSIPYLLASAFFPSYIEGISVEPGLVDPVEQYSRSGYGLGKESERLNENRHRMELIGSPLLKKRRRRAQGSTSSSYYDYVSFDYRDLAHSMPSTKEVFSTSGSSVEWKPPKEKNATLSKGEGRAKEIPIFFDGMVKGFQSRLILLDRMGPNKLSTFVPAANKSEVSLESELAALVLVQDRKVWDRLLMALEASNRPGRSRSEVRESKSYLFLSSLSALLLEVGV</sequence>
<protein>
    <submittedName>
        <fullName evidence="2">Uncharacterized protein</fullName>
    </submittedName>
</protein>
<organism evidence="2 3">
    <name type="scientific">Dovyalis caffra</name>
    <dbReference type="NCBI Taxonomy" id="77055"/>
    <lineage>
        <taxon>Eukaryota</taxon>
        <taxon>Viridiplantae</taxon>
        <taxon>Streptophyta</taxon>
        <taxon>Embryophyta</taxon>
        <taxon>Tracheophyta</taxon>
        <taxon>Spermatophyta</taxon>
        <taxon>Magnoliopsida</taxon>
        <taxon>eudicotyledons</taxon>
        <taxon>Gunneridae</taxon>
        <taxon>Pentapetalae</taxon>
        <taxon>rosids</taxon>
        <taxon>fabids</taxon>
        <taxon>Malpighiales</taxon>
        <taxon>Salicaceae</taxon>
        <taxon>Flacourtieae</taxon>
        <taxon>Dovyalis</taxon>
    </lineage>
</organism>
<dbReference type="Proteomes" id="UP001314170">
    <property type="component" value="Unassembled WGS sequence"/>
</dbReference>
<dbReference type="AlphaFoldDB" id="A0AAV1QQV6"/>
<name>A0AAV1QQV6_9ROSI</name>
<reference evidence="2 3" key="1">
    <citation type="submission" date="2024-01" db="EMBL/GenBank/DDBJ databases">
        <authorList>
            <person name="Waweru B."/>
        </authorList>
    </citation>
    <scope>NUCLEOTIDE SEQUENCE [LARGE SCALE GENOMIC DNA]</scope>
</reference>
<comment type="caution">
    <text evidence="2">The sequence shown here is derived from an EMBL/GenBank/DDBJ whole genome shotgun (WGS) entry which is preliminary data.</text>
</comment>
<gene>
    <name evidence="2" type="ORF">DCAF_LOCUS7</name>
</gene>
<proteinExistence type="predicted"/>
<dbReference type="EMBL" id="CAWUPB010000001">
    <property type="protein sequence ID" value="CAK7322401.1"/>
    <property type="molecule type" value="Genomic_DNA"/>
</dbReference>
<accession>A0AAV1QQV6</accession>